<dbReference type="InterPro" id="IPR012336">
    <property type="entry name" value="Thioredoxin-like_fold"/>
</dbReference>
<dbReference type="EMBL" id="HBGD01003442">
    <property type="protein sequence ID" value="CAD9079606.1"/>
    <property type="molecule type" value="Transcribed_RNA"/>
</dbReference>
<dbReference type="SUPFAM" id="SSF52833">
    <property type="entry name" value="Thioredoxin-like"/>
    <property type="match status" value="1"/>
</dbReference>
<feature type="domain" description="Thioredoxin-like fold" evidence="2">
    <location>
        <begin position="16"/>
        <end position="165"/>
    </location>
</feature>
<name>A0A7S1KN83_9EUKA</name>
<dbReference type="PANTHER" id="PTHR33875">
    <property type="entry name" value="OS09G0542200 PROTEIN"/>
    <property type="match status" value="1"/>
</dbReference>
<evidence type="ECO:0000313" key="3">
    <source>
        <dbReference type="EMBL" id="CAD9079606.1"/>
    </source>
</evidence>
<organism evidence="3">
    <name type="scientific">Percolomonas cosmopolitus</name>
    <dbReference type="NCBI Taxonomy" id="63605"/>
    <lineage>
        <taxon>Eukaryota</taxon>
        <taxon>Discoba</taxon>
        <taxon>Heterolobosea</taxon>
        <taxon>Tetramitia</taxon>
        <taxon>Eutetramitia</taxon>
        <taxon>Percolomonadidae</taxon>
        <taxon>Percolomonas</taxon>
    </lineage>
</organism>
<evidence type="ECO:0000259" key="2">
    <source>
        <dbReference type="Pfam" id="PF13462"/>
    </source>
</evidence>
<dbReference type="Gene3D" id="3.40.30.10">
    <property type="entry name" value="Glutaredoxin"/>
    <property type="match status" value="1"/>
</dbReference>
<dbReference type="InterPro" id="IPR036249">
    <property type="entry name" value="Thioredoxin-like_sf"/>
</dbReference>
<feature type="region of interest" description="Disordered" evidence="1">
    <location>
        <begin position="190"/>
        <end position="211"/>
    </location>
</feature>
<dbReference type="AlphaFoldDB" id="A0A7S1KN83"/>
<dbReference type="PANTHER" id="PTHR33875:SF2">
    <property type="entry name" value="ACR183CP"/>
    <property type="match status" value="1"/>
</dbReference>
<proteinExistence type="predicted"/>
<sequence length="211" mass="24134">MQGFSPSPLPFKYTPPITLATFIDPQCPYSKRAFFSLQSVSEHYKDKLLLTFHFCALPIHYAAFLAVQGLRIVERDYGTDKMFQYLHLIFENQAQLQNSNTAAMTRHEIVTMLAEFAAEIGCDMERFRSGMTNWNYTKLALRDWQYAVSRGVSGTPKFFLNDFAVVGLDSNSKLVDWRKRLDPLMTEVRENSGDGAQIEENGGMEEHGRVQ</sequence>
<reference evidence="3" key="1">
    <citation type="submission" date="2021-01" db="EMBL/GenBank/DDBJ databases">
        <authorList>
            <person name="Corre E."/>
            <person name="Pelletier E."/>
            <person name="Niang G."/>
            <person name="Scheremetjew M."/>
            <person name="Finn R."/>
            <person name="Kale V."/>
            <person name="Holt S."/>
            <person name="Cochrane G."/>
            <person name="Meng A."/>
            <person name="Brown T."/>
            <person name="Cohen L."/>
        </authorList>
    </citation>
    <scope>NUCLEOTIDE SEQUENCE</scope>
    <source>
        <strain evidence="3">WS</strain>
    </source>
</reference>
<gene>
    <name evidence="3" type="ORF">PCOS0759_LOCUS2846</name>
</gene>
<evidence type="ECO:0000256" key="1">
    <source>
        <dbReference type="SAM" id="MobiDB-lite"/>
    </source>
</evidence>
<accession>A0A7S1KN83</accession>
<dbReference type="Pfam" id="PF13462">
    <property type="entry name" value="Thioredoxin_4"/>
    <property type="match status" value="1"/>
</dbReference>
<protein>
    <recommendedName>
        <fullName evidence="2">Thioredoxin-like fold domain-containing protein</fullName>
    </recommendedName>
</protein>